<gene>
    <name evidence="9" type="ORF">B0T14DRAFT_94984</name>
</gene>
<dbReference type="PANTHER" id="PTHR22597">
    <property type="entry name" value="POLYCOMB GROUP PROTEIN"/>
    <property type="match status" value="1"/>
</dbReference>
<keyword evidence="10" id="KW-1185">Reference proteome</keyword>
<evidence type="ECO:0000256" key="7">
    <source>
        <dbReference type="PROSITE-ProRule" id="PRU00146"/>
    </source>
</evidence>
<keyword evidence="2" id="KW-0479">Metal-binding</keyword>
<dbReference type="InterPro" id="IPR001965">
    <property type="entry name" value="Znf_PHD"/>
</dbReference>
<dbReference type="InterPro" id="IPR011011">
    <property type="entry name" value="Znf_FYVE_PHD"/>
</dbReference>
<dbReference type="GO" id="GO:0016586">
    <property type="term" value="C:RSC-type complex"/>
    <property type="evidence" value="ECO:0007669"/>
    <property type="project" value="TreeGrafter"/>
</dbReference>
<dbReference type="PROSITE" id="PS50016">
    <property type="entry name" value="ZF_PHD_2"/>
    <property type="match status" value="1"/>
</dbReference>
<evidence type="ECO:0000256" key="6">
    <source>
        <dbReference type="ARBA" id="ARBA00023163"/>
    </source>
</evidence>
<name>A0AA39X2N8_9PEZI</name>
<dbReference type="Proteomes" id="UP001175000">
    <property type="component" value="Unassembled WGS sequence"/>
</dbReference>
<keyword evidence="4" id="KW-0862">Zinc</keyword>
<evidence type="ECO:0000256" key="1">
    <source>
        <dbReference type="ARBA" id="ARBA00007416"/>
    </source>
</evidence>
<evidence type="ECO:0000313" key="9">
    <source>
        <dbReference type="EMBL" id="KAK0626161.1"/>
    </source>
</evidence>
<evidence type="ECO:0000256" key="2">
    <source>
        <dbReference type="ARBA" id="ARBA00022723"/>
    </source>
</evidence>
<dbReference type="AlphaFoldDB" id="A0AA39X2N8"/>
<keyword evidence="3 7" id="KW-0863">Zinc-finger</keyword>
<dbReference type="InterPro" id="IPR019786">
    <property type="entry name" value="Zinc_finger_PHD-type_CS"/>
</dbReference>
<evidence type="ECO:0000313" key="10">
    <source>
        <dbReference type="Proteomes" id="UP001175000"/>
    </source>
</evidence>
<reference evidence="9" key="1">
    <citation type="submission" date="2023-06" db="EMBL/GenBank/DDBJ databases">
        <title>Genome-scale phylogeny and comparative genomics of the fungal order Sordariales.</title>
        <authorList>
            <consortium name="Lawrence Berkeley National Laboratory"/>
            <person name="Hensen N."/>
            <person name="Bonometti L."/>
            <person name="Westerberg I."/>
            <person name="Brannstrom I.O."/>
            <person name="Guillou S."/>
            <person name="Cros-Aarteil S."/>
            <person name="Calhoun S."/>
            <person name="Haridas S."/>
            <person name="Kuo A."/>
            <person name="Mondo S."/>
            <person name="Pangilinan J."/>
            <person name="Riley R."/>
            <person name="Labutti K."/>
            <person name="Andreopoulos B."/>
            <person name="Lipzen A."/>
            <person name="Chen C."/>
            <person name="Yanf M."/>
            <person name="Daum C."/>
            <person name="Ng V."/>
            <person name="Clum A."/>
            <person name="Steindorff A."/>
            <person name="Ohm R."/>
            <person name="Martin F."/>
            <person name="Silar P."/>
            <person name="Natvig D."/>
            <person name="Lalanne C."/>
            <person name="Gautier V."/>
            <person name="Ament-Velasquez S.L."/>
            <person name="Kruys A."/>
            <person name="Hutchinson M.I."/>
            <person name="Powell A.J."/>
            <person name="Barry K."/>
            <person name="Miller A.N."/>
            <person name="Grigoriev I.V."/>
            <person name="Debuchy R."/>
            <person name="Gladieux P."/>
            <person name="Thoren M.H."/>
            <person name="Johannesson H."/>
        </authorList>
    </citation>
    <scope>NUCLEOTIDE SEQUENCE</scope>
    <source>
        <strain evidence="9">CBS 606.72</strain>
    </source>
</reference>
<dbReference type="InterPro" id="IPR019787">
    <property type="entry name" value="Znf_PHD-finger"/>
</dbReference>
<comment type="caution">
    <text evidence="9">The sequence shown here is derived from an EMBL/GenBank/DDBJ whole genome shotgun (WGS) entry which is preliminary data.</text>
</comment>
<proteinExistence type="inferred from homology"/>
<dbReference type="GO" id="GO:0031490">
    <property type="term" value="F:chromatin DNA binding"/>
    <property type="evidence" value="ECO:0007669"/>
    <property type="project" value="TreeGrafter"/>
</dbReference>
<evidence type="ECO:0000259" key="8">
    <source>
        <dbReference type="PROSITE" id="PS50016"/>
    </source>
</evidence>
<dbReference type="CDD" id="cd21552">
    <property type="entry name" value="VEFS-box_ctSUZ12-like"/>
    <property type="match status" value="1"/>
</dbReference>
<dbReference type="GO" id="GO:0008270">
    <property type="term" value="F:zinc ion binding"/>
    <property type="evidence" value="ECO:0007669"/>
    <property type="project" value="UniProtKB-KW"/>
</dbReference>
<protein>
    <recommendedName>
        <fullName evidence="8">PHD-type domain-containing protein</fullName>
    </recommendedName>
</protein>
<dbReference type="PANTHER" id="PTHR22597:SF0">
    <property type="entry name" value="POLYCOMB PROTEIN SUZ12"/>
    <property type="match status" value="1"/>
</dbReference>
<comment type="similarity">
    <text evidence="1">Belongs to the VEFS (VRN2-EMF2-FIS2-SU(Z)12) family.</text>
</comment>
<dbReference type="Pfam" id="PF09733">
    <property type="entry name" value="VEFS-Box"/>
    <property type="match status" value="1"/>
</dbReference>
<feature type="domain" description="PHD-type" evidence="8">
    <location>
        <begin position="716"/>
        <end position="768"/>
    </location>
</feature>
<dbReference type="Gene3D" id="3.30.40.10">
    <property type="entry name" value="Zinc/RING finger domain, C3HC4 (zinc finger)"/>
    <property type="match status" value="1"/>
</dbReference>
<evidence type="ECO:0000256" key="5">
    <source>
        <dbReference type="ARBA" id="ARBA00023015"/>
    </source>
</evidence>
<accession>A0AA39X2N8</accession>
<keyword evidence="5" id="KW-0805">Transcription regulation</keyword>
<dbReference type="InterPro" id="IPR019135">
    <property type="entry name" value="Polycomb_protein_VEFS-Box"/>
</dbReference>
<dbReference type="SMART" id="SM00249">
    <property type="entry name" value="PHD"/>
    <property type="match status" value="1"/>
</dbReference>
<evidence type="ECO:0000256" key="4">
    <source>
        <dbReference type="ARBA" id="ARBA00022833"/>
    </source>
</evidence>
<organism evidence="9 10">
    <name type="scientific">Immersiella caudata</name>
    <dbReference type="NCBI Taxonomy" id="314043"/>
    <lineage>
        <taxon>Eukaryota</taxon>
        <taxon>Fungi</taxon>
        <taxon>Dikarya</taxon>
        <taxon>Ascomycota</taxon>
        <taxon>Pezizomycotina</taxon>
        <taxon>Sordariomycetes</taxon>
        <taxon>Sordariomycetidae</taxon>
        <taxon>Sordariales</taxon>
        <taxon>Lasiosphaeriaceae</taxon>
        <taxon>Immersiella</taxon>
    </lineage>
</organism>
<keyword evidence="6" id="KW-0804">Transcription</keyword>
<dbReference type="InterPro" id="IPR013083">
    <property type="entry name" value="Znf_RING/FYVE/PHD"/>
</dbReference>
<dbReference type="CDD" id="cd15489">
    <property type="entry name" value="PHD_SF"/>
    <property type="match status" value="1"/>
</dbReference>
<dbReference type="SUPFAM" id="SSF57903">
    <property type="entry name" value="FYVE/PHD zinc finger"/>
    <property type="match status" value="1"/>
</dbReference>
<dbReference type="PROSITE" id="PS01359">
    <property type="entry name" value="ZF_PHD_1"/>
    <property type="match status" value="1"/>
</dbReference>
<dbReference type="EMBL" id="JAULSU010000002">
    <property type="protein sequence ID" value="KAK0626161.1"/>
    <property type="molecule type" value="Genomic_DNA"/>
</dbReference>
<sequence length="768" mass="85902">MTGSTRQSRGLPFLHRNWTKATNHWIKMGNKSSTQSCEPTAGPKPLDNEEQFQRAAKKRRLNNDYDGFPLFEDHGSATRALRIEALRICHKDSTRTRGAIMNGVVAPNVKDVANVKARCKLTISGPQGPHQLLHVDSQVCDLKIFKNPASSSLMVRFTSLEPFHIPENKIYVERDDDAVFGLAKKYSVFIELESAGDPTWPPLDLVPTVNDEEAFYHRGLPPRQWVLTAAIGDIFNSRHRKEIPLGVRKAPGLGQDSPSNFRIEIDVRWFTPISSQLVMRTHEKDVQPSITVFDPDEPVRPLVNGNANVINGNANVINGNANVINGNANGIINGNANGINGNVNAIINGTQGVNGADVMTGIDHHPERPVTAGADKPPIELVNGVSPEASEEAVGGELTPSRSRRARQEVNYNVRRMWNDAIGKEPRKRRRVDEENCPVDEQTITYILPPETVQTERFGCLICGAENDRFSQLRAHYMSHSQYDFHFDMKPSKGTIVTVTSSASDSTPLRPRIYQLGLPVKPLDLDRYVEGDYSWVNSRLGPDDGRDIFSKFPHAKAQKKLAPRRSKKKVYVPNTKQPLYDPRSKVRLVPGTEVRQLPVDDAWLLRKHRDNLGDFTDVDPPEKEYMQEWDTFILPKHISSPQYLPRAFLGFVREKAAWIVAKRSRAEEFSTHSALLLAMRKISEDEILEATQRINEARSQAPQEVVEAPKPKAKSASGCVACGEPVPVSRMLVCAKKGCKNRLYHTKCVENPEEAVAKGKQWVCKTCA</sequence>
<evidence type="ECO:0000256" key="3">
    <source>
        <dbReference type="ARBA" id="ARBA00022771"/>
    </source>
</evidence>